<comment type="caution">
    <text evidence="2">The sequence shown here is derived from an EMBL/GenBank/DDBJ whole genome shotgun (WGS) entry which is preliminary data.</text>
</comment>
<organism evidence="2 3">
    <name type="scientific">Myodes glareolus</name>
    <name type="common">Bank vole</name>
    <name type="synonym">Clethrionomys glareolus</name>
    <dbReference type="NCBI Taxonomy" id="447135"/>
    <lineage>
        <taxon>Eukaryota</taxon>
        <taxon>Metazoa</taxon>
        <taxon>Chordata</taxon>
        <taxon>Craniata</taxon>
        <taxon>Vertebrata</taxon>
        <taxon>Euteleostomi</taxon>
        <taxon>Mammalia</taxon>
        <taxon>Eutheria</taxon>
        <taxon>Euarchontoglires</taxon>
        <taxon>Glires</taxon>
        <taxon>Rodentia</taxon>
        <taxon>Myomorpha</taxon>
        <taxon>Muroidea</taxon>
        <taxon>Cricetidae</taxon>
        <taxon>Arvicolinae</taxon>
        <taxon>Myodes</taxon>
    </lineage>
</organism>
<feature type="region of interest" description="Disordered" evidence="1">
    <location>
        <begin position="68"/>
        <end position="128"/>
    </location>
</feature>
<feature type="non-terminal residue" evidence="2">
    <location>
        <position position="211"/>
    </location>
</feature>
<name>A0AAW0H1F3_MYOGA</name>
<accession>A0AAW0H1F3</accession>
<evidence type="ECO:0000313" key="2">
    <source>
        <dbReference type="EMBL" id="KAK7795102.1"/>
    </source>
</evidence>
<feature type="region of interest" description="Disordered" evidence="1">
    <location>
        <begin position="1"/>
        <end position="48"/>
    </location>
</feature>
<proteinExistence type="predicted"/>
<dbReference type="InterPro" id="IPR012340">
    <property type="entry name" value="NA-bd_OB-fold"/>
</dbReference>
<dbReference type="AlphaFoldDB" id="A0AAW0H1F3"/>
<feature type="compositionally biased region" description="Polar residues" evidence="1">
    <location>
        <begin position="1"/>
        <end position="11"/>
    </location>
</feature>
<reference evidence="2 3" key="1">
    <citation type="journal article" date="2023" name="bioRxiv">
        <title>Conserved and derived expression patterns and positive selection on dental genes reveal complex evolutionary context of ever-growing rodent molars.</title>
        <authorList>
            <person name="Calamari Z.T."/>
            <person name="Song A."/>
            <person name="Cohen E."/>
            <person name="Akter M."/>
            <person name="Roy R.D."/>
            <person name="Hallikas O."/>
            <person name="Christensen M.M."/>
            <person name="Li P."/>
            <person name="Marangoni P."/>
            <person name="Jernvall J."/>
            <person name="Klein O.D."/>
        </authorList>
    </citation>
    <scope>NUCLEOTIDE SEQUENCE [LARGE SCALE GENOMIC DNA]</scope>
    <source>
        <strain evidence="2">V071</strain>
    </source>
</reference>
<evidence type="ECO:0000313" key="3">
    <source>
        <dbReference type="Proteomes" id="UP001488838"/>
    </source>
</evidence>
<sequence>MNSEAKTQQPAPATGAILRAVDTKPGSMGSSTGSDVPDCHKKNNPTKYLCSVGDRESVEFDIVEGEKGAEATNVTDPSGVPVQGSKYASDHNQYRSYPNHSSSGALPTKDSPESTAMSSMRKIKKRRPKVSNQFDIIITTTSITTEDSQRTPSHRVTKRYQKHQIHLIRICLLPRLSRAWLNKGQLTIYTIMRLGYPTRSEYEIPPIRNEH</sequence>
<gene>
    <name evidence="2" type="ORF">U0070_021219</name>
</gene>
<feature type="compositionally biased region" description="Polar residues" evidence="1">
    <location>
        <begin position="94"/>
        <end position="105"/>
    </location>
</feature>
<dbReference type="PANTHER" id="PTHR11544">
    <property type="entry name" value="COLD SHOCK DOMAIN CONTAINING PROTEINS"/>
    <property type="match status" value="1"/>
</dbReference>
<dbReference type="InterPro" id="IPR050181">
    <property type="entry name" value="Cold_shock_domain"/>
</dbReference>
<dbReference type="EMBL" id="JBBHLL010003469">
    <property type="protein sequence ID" value="KAK7795102.1"/>
    <property type="molecule type" value="Genomic_DNA"/>
</dbReference>
<protein>
    <submittedName>
        <fullName evidence="2">Uncharacterized protein</fullName>
    </submittedName>
</protein>
<keyword evidence="3" id="KW-1185">Reference proteome</keyword>
<dbReference type="Gene3D" id="2.40.50.140">
    <property type="entry name" value="Nucleic acid-binding proteins"/>
    <property type="match status" value="1"/>
</dbReference>
<dbReference type="Proteomes" id="UP001488838">
    <property type="component" value="Unassembled WGS sequence"/>
</dbReference>
<evidence type="ECO:0000256" key="1">
    <source>
        <dbReference type="SAM" id="MobiDB-lite"/>
    </source>
</evidence>